<name>A0A9X3LG62_9BACL</name>
<dbReference type="EMBL" id="JAMKBJ010000006">
    <property type="protein sequence ID" value="MCZ8537328.1"/>
    <property type="molecule type" value="Genomic_DNA"/>
</dbReference>
<dbReference type="AlphaFoldDB" id="A0A9X3LG62"/>
<evidence type="ECO:0000313" key="2">
    <source>
        <dbReference type="Proteomes" id="UP001152173"/>
    </source>
</evidence>
<gene>
    <name evidence="1" type="ORF">M9R32_09065</name>
</gene>
<sequence length="62" mass="7039">MNEENITSLITVLQGIETELHHISDSLHTLAHHPPITDKSLSGMEEKLRRIAGFLEDISYKK</sequence>
<protein>
    <submittedName>
        <fullName evidence="1">Uncharacterized protein</fullName>
    </submittedName>
</protein>
<proteinExistence type="predicted"/>
<dbReference type="Proteomes" id="UP001152173">
    <property type="component" value="Unassembled WGS sequence"/>
</dbReference>
<dbReference type="RefSeq" id="WP_269926422.1">
    <property type="nucleotide sequence ID" value="NZ_JAMKBJ010000006.1"/>
</dbReference>
<reference evidence="1" key="1">
    <citation type="submission" date="2022-05" db="EMBL/GenBank/DDBJ databases">
        <authorList>
            <person name="Colautti A."/>
            <person name="Iacumin L."/>
        </authorList>
    </citation>
    <scope>NUCLEOTIDE SEQUENCE</scope>
    <source>
        <strain evidence="1">SK 55</strain>
    </source>
</reference>
<keyword evidence="2" id="KW-1185">Reference proteome</keyword>
<organism evidence="1 2">
    <name type="scientific">Paenisporosarcina quisquiliarum</name>
    <dbReference type="NCBI Taxonomy" id="365346"/>
    <lineage>
        <taxon>Bacteria</taxon>
        <taxon>Bacillati</taxon>
        <taxon>Bacillota</taxon>
        <taxon>Bacilli</taxon>
        <taxon>Bacillales</taxon>
        <taxon>Caryophanaceae</taxon>
        <taxon>Paenisporosarcina</taxon>
    </lineage>
</organism>
<accession>A0A9X3LG62</accession>
<evidence type="ECO:0000313" key="1">
    <source>
        <dbReference type="EMBL" id="MCZ8537328.1"/>
    </source>
</evidence>
<comment type="caution">
    <text evidence="1">The sequence shown here is derived from an EMBL/GenBank/DDBJ whole genome shotgun (WGS) entry which is preliminary data.</text>
</comment>